<keyword evidence="1" id="KW-1133">Transmembrane helix</keyword>
<accession>A0A5C5XMD0</accession>
<evidence type="ECO:0000313" key="2">
    <source>
        <dbReference type="EMBL" id="TWT63868.1"/>
    </source>
</evidence>
<dbReference type="RefSeq" id="WP_146505642.1">
    <property type="nucleotide sequence ID" value="NZ_SJPG01000001.1"/>
</dbReference>
<name>A0A5C5XMD0_9PLAN</name>
<dbReference type="EMBL" id="SJPG01000001">
    <property type="protein sequence ID" value="TWT63868.1"/>
    <property type="molecule type" value="Genomic_DNA"/>
</dbReference>
<evidence type="ECO:0000313" key="3">
    <source>
        <dbReference type="Proteomes" id="UP000316095"/>
    </source>
</evidence>
<gene>
    <name evidence="2" type="primary">ftsQ</name>
    <name evidence="2" type="ORF">Pan54_46270</name>
</gene>
<sequence length="313" mass="35797">MSAKKTTDTDAPRGFFRRWRSWLYDPRVIVGLIILCAAPFLGNLLSKSGTDFTTLPEYQVDRRTIQLKEVPEYLPVDLLERTWQRAGLGQTFSILEPDLAERIGHAFEESPWVRKVIQVRLQYPNRIDLELEYRQPVALVQLQQGFYPVDRDGILLPSMDFSVKQLDGYPVIEGIESVPRGTAGNHWGDLSVWGATRLAEMFLAESENGSLWDRYQFVKIRVDGRAAAQAQTVEELHQVAYRLITKKGSEVIWGVAPEVPDPTEPNAETKMKRLEMYLRDFGGLQTAQGPVEIDLRRWKDIARRSLPQQGVTR</sequence>
<evidence type="ECO:0000256" key="1">
    <source>
        <dbReference type="SAM" id="Phobius"/>
    </source>
</evidence>
<reference evidence="2 3" key="1">
    <citation type="submission" date="2019-02" db="EMBL/GenBank/DDBJ databases">
        <title>Deep-cultivation of Planctomycetes and their phenomic and genomic characterization uncovers novel biology.</title>
        <authorList>
            <person name="Wiegand S."/>
            <person name="Jogler M."/>
            <person name="Boedeker C."/>
            <person name="Pinto D."/>
            <person name="Vollmers J."/>
            <person name="Rivas-Marin E."/>
            <person name="Kohn T."/>
            <person name="Peeters S.H."/>
            <person name="Heuer A."/>
            <person name="Rast P."/>
            <person name="Oberbeckmann S."/>
            <person name="Bunk B."/>
            <person name="Jeske O."/>
            <person name="Meyerdierks A."/>
            <person name="Storesund J.E."/>
            <person name="Kallscheuer N."/>
            <person name="Luecker S."/>
            <person name="Lage O.M."/>
            <person name="Pohl T."/>
            <person name="Merkel B.J."/>
            <person name="Hornburger P."/>
            <person name="Mueller R.-W."/>
            <person name="Bruemmer F."/>
            <person name="Labrenz M."/>
            <person name="Spormann A.M."/>
            <person name="Op Den Camp H."/>
            <person name="Overmann J."/>
            <person name="Amann R."/>
            <person name="Jetten M.S.M."/>
            <person name="Mascher T."/>
            <person name="Medema M.H."/>
            <person name="Devos D.P."/>
            <person name="Kaster A.-K."/>
            <person name="Ovreas L."/>
            <person name="Rohde M."/>
            <person name="Galperin M.Y."/>
            <person name="Jogler C."/>
        </authorList>
    </citation>
    <scope>NUCLEOTIDE SEQUENCE [LARGE SCALE GENOMIC DNA]</scope>
    <source>
        <strain evidence="2 3">Pan54</strain>
    </source>
</reference>
<comment type="caution">
    <text evidence="2">The sequence shown here is derived from an EMBL/GenBank/DDBJ whole genome shotgun (WGS) entry which is preliminary data.</text>
</comment>
<keyword evidence="3" id="KW-1185">Reference proteome</keyword>
<keyword evidence="2" id="KW-0132">Cell division</keyword>
<dbReference type="GO" id="GO:0051301">
    <property type="term" value="P:cell division"/>
    <property type="evidence" value="ECO:0007669"/>
    <property type="project" value="UniProtKB-KW"/>
</dbReference>
<keyword evidence="1" id="KW-0472">Membrane</keyword>
<feature type="transmembrane region" description="Helical" evidence="1">
    <location>
        <begin position="21"/>
        <end position="41"/>
    </location>
</feature>
<dbReference type="OrthoDB" id="287558at2"/>
<keyword evidence="1" id="KW-0812">Transmembrane</keyword>
<dbReference type="Proteomes" id="UP000316095">
    <property type="component" value="Unassembled WGS sequence"/>
</dbReference>
<protein>
    <submittedName>
        <fullName evidence="2">Cell division protein FtsQ</fullName>
    </submittedName>
</protein>
<keyword evidence="2" id="KW-0131">Cell cycle</keyword>
<organism evidence="2 3">
    <name type="scientific">Rubinisphaera italica</name>
    <dbReference type="NCBI Taxonomy" id="2527969"/>
    <lineage>
        <taxon>Bacteria</taxon>
        <taxon>Pseudomonadati</taxon>
        <taxon>Planctomycetota</taxon>
        <taxon>Planctomycetia</taxon>
        <taxon>Planctomycetales</taxon>
        <taxon>Planctomycetaceae</taxon>
        <taxon>Rubinisphaera</taxon>
    </lineage>
</organism>
<dbReference type="AlphaFoldDB" id="A0A5C5XMD0"/>
<proteinExistence type="predicted"/>